<dbReference type="Pfam" id="PF03358">
    <property type="entry name" value="FMN_red"/>
    <property type="match status" value="1"/>
</dbReference>
<proteinExistence type="predicted"/>
<dbReference type="GO" id="GO:0016491">
    <property type="term" value="F:oxidoreductase activity"/>
    <property type="evidence" value="ECO:0007669"/>
    <property type="project" value="InterPro"/>
</dbReference>
<evidence type="ECO:0000259" key="3">
    <source>
        <dbReference type="Pfam" id="PF03358"/>
    </source>
</evidence>
<name>A0A5M9HY10_9FIRM</name>
<dbReference type="SUPFAM" id="SSF52218">
    <property type="entry name" value="Flavoproteins"/>
    <property type="match status" value="1"/>
</dbReference>
<keyword evidence="5" id="KW-1185">Reference proteome</keyword>
<dbReference type="AlphaFoldDB" id="A0A5M9HY10"/>
<keyword evidence="1" id="KW-0285">Flavoprotein</keyword>
<dbReference type="InterPro" id="IPR029039">
    <property type="entry name" value="Flavoprotein-like_sf"/>
</dbReference>
<gene>
    <name evidence="4" type="ORF">FNY66_06480</name>
</gene>
<comment type="caution">
    <text evidence="4">The sequence shown here is derived from an EMBL/GenBank/DDBJ whole genome shotgun (WGS) entry which is preliminary data.</text>
</comment>
<dbReference type="Gene3D" id="3.40.50.360">
    <property type="match status" value="1"/>
</dbReference>
<dbReference type="InterPro" id="IPR051796">
    <property type="entry name" value="ISF_SsuE-like"/>
</dbReference>
<evidence type="ECO:0000313" key="4">
    <source>
        <dbReference type="EMBL" id="KAA8501800.1"/>
    </source>
</evidence>
<dbReference type="RefSeq" id="WP_150310617.1">
    <property type="nucleotide sequence ID" value="NZ_VMSO01000006.1"/>
</dbReference>
<dbReference type="PANTHER" id="PTHR43278:SF2">
    <property type="entry name" value="IRON-SULFUR FLAVOPROTEIN"/>
    <property type="match status" value="1"/>
</dbReference>
<organism evidence="4 5">
    <name type="scientific">Mediterraneibacter catenae</name>
    <dbReference type="NCBI Taxonomy" id="2594882"/>
    <lineage>
        <taxon>Bacteria</taxon>
        <taxon>Bacillati</taxon>
        <taxon>Bacillota</taxon>
        <taxon>Clostridia</taxon>
        <taxon>Lachnospirales</taxon>
        <taxon>Lachnospiraceae</taxon>
        <taxon>Mediterraneibacter</taxon>
    </lineage>
</organism>
<sequence>MSKKIVVITGSPRKKGNSFAMTEAFIQAAEKKGHTVKRFDAAMMSVSGCHACETCFKTGKACSFDDDFNVIAPAIQEADAVVFSMPVYWYTIPSQIKAVIDKLFSFYHAEVDISGKECAIITCCEEDDKSVMDGIRNPIERSAALLKWKMIGAVMIPAVVNTGDIDKTDGCVQAAALADKF</sequence>
<reference evidence="4" key="1">
    <citation type="submission" date="2019-07" db="EMBL/GenBank/DDBJ databases">
        <authorList>
            <person name="Wongkuna S."/>
            <person name="Scaria J."/>
        </authorList>
    </citation>
    <scope>NUCLEOTIDE SEQUENCE [LARGE SCALE GENOMIC DNA]</scope>
    <source>
        <strain evidence="4">SW178</strain>
    </source>
</reference>
<protein>
    <submittedName>
        <fullName evidence="4">Flavodoxin family protein</fullName>
    </submittedName>
</protein>
<dbReference type="OrthoDB" id="9805976at2"/>
<feature type="domain" description="NADPH-dependent FMN reductase-like" evidence="3">
    <location>
        <begin position="4"/>
        <end position="121"/>
    </location>
</feature>
<dbReference type="Proteomes" id="UP000322025">
    <property type="component" value="Unassembled WGS sequence"/>
</dbReference>
<accession>A0A5M9HY10</accession>
<evidence type="ECO:0000256" key="2">
    <source>
        <dbReference type="ARBA" id="ARBA00022643"/>
    </source>
</evidence>
<dbReference type="EMBL" id="VMSO01000006">
    <property type="protein sequence ID" value="KAA8501800.1"/>
    <property type="molecule type" value="Genomic_DNA"/>
</dbReference>
<dbReference type="InterPro" id="IPR005025">
    <property type="entry name" value="FMN_Rdtase-like_dom"/>
</dbReference>
<evidence type="ECO:0000256" key="1">
    <source>
        <dbReference type="ARBA" id="ARBA00022630"/>
    </source>
</evidence>
<keyword evidence="2" id="KW-0288">FMN</keyword>
<evidence type="ECO:0000313" key="5">
    <source>
        <dbReference type="Proteomes" id="UP000322025"/>
    </source>
</evidence>
<dbReference type="PANTHER" id="PTHR43278">
    <property type="entry name" value="NAD(P)H-DEPENDENT FMN-CONTAINING OXIDOREDUCTASE YWQN-RELATED"/>
    <property type="match status" value="1"/>
</dbReference>